<evidence type="ECO:0000259" key="3">
    <source>
        <dbReference type="PROSITE" id="PS50893"/>
    </source>
</evidence>
<proteinExistence type="predicted"/>
<name>A0A6I1FN28_9BACI</name>
<dbReference type="EMBL" id="WEIO01000001">
    <property type="protein sequence ID" value="KAB7708671.1"/>
    <property type="molecule type" value="Genomic_DNA"/>
</dbReference>
<keyword evidence="1" id="KW-0547">Nucleotide-binding</keyword>
<dbReference type="SMART" id="SM00382">
    <property type="entry name" value="AAA"/>
    <property type="match status" value="1"/>
</dbReference>
<evidence type="ECO:0000256" key="2">
    <source>
        <dbReference type="ARBA" id="ARBA00022840"/>
    </source>
</evidence>
<dbReference type="Proteomes" id="UP000429595">
    <property type="component" value="Unassembled WGS sequence"/>
</dbReference>
<dbReference type="AlphaFoldDB" id="A0A6I1FN28"/>
<keyword evidence="5" id="KW-1185">Reference proteome</keyword>
<dbReference type="GO" id="GO:0016887">
    <property type="term" value="F:ATP hydrolysis activity"/>
    <property type="evidence" value="ECO:0007669"/>
    <property type="project" value="InterPro"/>
</dbReference>
<dbReference type="PANTHER" id="PTHR43158">
    <property type="entry name" value="SKFA PEPTIDE EXPORT ATP-BINDING PROTEIN SKFE"/>
    <property type="match status" value="1"/>
</dbReference>
<dbReference type="InterPro" id="IPR003593">
    <property type="entry name" value="AAA+_ATPase"/>
</dbReference>
<dbReference type="PROSITE" id="PS50893">
    <property type="entry name" value="ABC_TRANSPORTER_2"/>
    <property type="match status" value="1"/>
</dbReference>
<dbReference type="PANTHER" id="PTHR43158:SF1">
    <property type="entry name" value="ABC TRANSPORTER, ATP-BINDING PROTEIN"/>
    <property type="match status" value="1"/>
</dbReference>
<sequence>MIEMRNVTKKYGKRKALDSIDLIFEKGKVYGILGPNGSGKSTMMKMAAGLLFPTKGEVLINGQKVNRHIAKDVAYLASEGMIYPGLTVRQMIDFFASQYPDFSMEKAEELIQFMNLETHQKTAKLSKGQQGRLKLLLVLSREAPVLLLDEPFLGLDPMVRDTVVKGLVSFIDFGEQTVIITTHEITEIEPVLEEAVILDEGQVRARCHVEALREEEGMSVLQWLKTTYKEGINS</sequence>
<dbReference type="SUPFAM" id="SSF52540">
    <property type="entry name" value="P-loop containing nucleoside triphosphate hydrolases"/>
    <property type="match status" value="1"/>
</dbReference>
<dbReference type="Gene3D" id="3.40.50.300">
    <property type="entry name" value="P-loop containing nucleotide triphosphate hydrolases"/>
    <property type="match status" value="1"/>
</dbReference>
<dbReference type="RefSeq" id="WP_152149196.1">
    <property type="nucleotide sequence ID" value="NZ_WEIO01000001.1"/>
</dbReference>
<evidence type="ECO:0000313" key="4">
    <source>
        <dbReference type="EMBL" id="KAB7708671.1"/>
    </source>
</evidence>
<dbReference type="InterPro" id="IPR003439">
    <property type="entry name" value="ABC_transporter-like_ATP-bd"/>
</dbReference>
<dbReference type="Pfam" id="PF00005">
    <property type="entry name" value="ABC_tran"/>
    <property type="match status" value="1"/>
</dbReference>
<comment type="caution">
    <text evidence="4">The sequence shown here is derived from an EMBL/GenBank/DDBJ whole genome shotgun (WGS) entry which is preliminary data.</text>
</comment>
<organism evidence="4 5">
    <name type="scientific">Bacillus aerolatus</name>
    <dbReference type="NCBI Taxonomy" id="2653354"/>
    <lineage>
        <taxon>Bacteria</taxon>
        <taxon>Bacillati</taxon>
        <taxon>Bacillota</taxon>
        <taxon>Bacilli</taxon>
        <taxon>Bacillales</taxon>
        <taxon>Bacillaceae</taxon>
        <taxon>Bacillus</taxon>
    </lineage>
</organism>
<evidence type="ECO:0000256" key="1">
    <source>
        <dbReference type="ARBA" id="ARBA00022741"/>
    </source>
</evidence>
<dbReference type="InterPro" id="IPR027417">
    <property type="entry name" value="P-loop_NTPase"/>
</dbReference>
<gene>
    <name evidence="4" type="ORF">F9802_00505</name>
</gene>
<dbReference type="CDD" id="cd03230">
    <property type="entry name" value="ABC_DR_subfamily_A"/>
    <property type="match status" value="1"/>
</dbReference>
<reference evidence="4 5" key="1">
    <citation type="submission" date="2019-10" db="EMBL/GenBank/DDBJ databases">
        <title>Bacillus aerolatum sp. nov., isolated from bioaerosol of sport playgrounds.</title>
        <authorList>
            <person name="Chen P."/>
            <person name="Zhang G."/>
        </authorList>
    </citation>
    <scope>NUCLEOTIDE SEQUENCE [LARGE SCALE GENOMIC DNA]</scope>
    <source>
        <strain evidence="4 5">CX253</strain>
    </source>
</reference>
<evidence type="ECO:0000313" key="5">
    <source>
        <dbReference type="Proteomes" id="UP000429595"/>
    </source>
</evidence>
<accession>A0A6I1FN28</accession>
<feature type="domain" description="ABC transporter" evidence="3">
    <location>
        <begin position="2"/>
        <end position="225"/>
    </location>
</feature>
<keyword evidence="2 4" id="KW-0067">ATP-binding</keyword>
<dbReference type="GO" id="GO:0005524">
    <property type="term" value="F:ATP binding"/>
    <property type="evidence" value="ECO:0007669"/>
    <property type="project" value="UniProtKB-KW"/>
</dbReference>
<protein>
    <submittedName>
        <fullName evidence="4">ATP-binding cassette domain-containing protein</fullName>
    </submittedName>
</protein>